<feature type="compositionally biased region" description="Basic and acidic residues" evidence="1">
    <location>
        <begin position="197"/>
        <end position="208"/>
    </location>
</feature>
<gene>
    <name evidence="2" type="ORF">AAP_01791</name>
</gene>
<feature type="compositionally biased region" description="Polar residues" evidence="1">
    <location>
        <begin position="335"/>
        <end position="347"/>
    </location>
</feature>
<reference evidence="2 3" key="1">
    <citation type="journal article" date="2016" name="Genome Biol. Evol.">
        <title>Divergent and convergent evolution of fungal pathogenicity.</title>
        <authorList>
            <person name="Shang Y."/>
            <person name="Xiao G."/>
            <person name="Zheng P."/>
            <person name="Cen K."/>
            <person name="Zhan S."/>
            <person name="Wang C."/>
        </authorList>
    </citation>
    <scope>NUCLEOTIDE SEQUENCE [LARGE SCALE GENOMIC DNA]</scope>
    <source>
        <strain evidence="2 3">ARSEF 7405</strain>
    </source>
</reference>
<dbReference type="VEuPathDB" id="FungiDB:AAP_01791"/>
<name>A0A168AXP6_9EURO</name>
<keyword evidence="3" id="KW-1185">Reference proteome</keyword>
<dbReference type="OrthoDB" id="4332436at2759"/>
<protein>
    <submittedName>
        <fullName evidence="2">Uncharacterized protein</fullName>
    </submittedName>
</protein>
<feature type="compositionally biased region" description="Polar residues" evidence="1">
    <location>
        <begin position="23"/>
        <end position="36"/>
    </location>
</feature>
<evidence type="ECO:0000256" key="1">
    <source>
        <dbReference type="SAM" id="MobiDB-lite"/>
    </source>
</evidence>
<comment type="caution">
    <text evidence="2">The sequence shown here is derived from an EMBL/GenBank/DDBJ whole genome shotgun (WGS) entry which is preliminary data.</text>
</comment>
<evidence type="ECO:0000313" key="3">
    <source>
        <dbReference type="Proteomes" id="UP000242877"/>
    </source>
</evidence>
<feature type="compositionally biased region" description="Basic and acidic residues" evidence="1">
    <location>
        <begin position="365"/>
        <end position="377"/>
    </location>
</feature>
<sequence>MPIAFENGNRNKAVPVEDRSPSLAPSVTVTLEQSSLPDRPQEKDGIIIQEEIPSGNKPDEIALRTFSVPRTKGKVLPLHNFQPARPLDWKRGWNKDGPRLNVKGYDAKYRQPMILQSRGQRQEGDSKCRPCKSGKGPFRSCVVDQTDDKIGLGACANCIWAKRGHECNLKVQDIQTFSSDSGGSGDDIPARPPPSPETKKMSKIDRGTSRHGLGLPAHSKLKPASLQKNDFVQKFLTGSQLDQEPESSPPPEFHGEIDIRHTIECGHSPHRTGSLLMEDATPTLGKESGTSMARDQHSILSVSAGGDQLNKRGDIISHIDHGRLDSRRVLPKLFPNQQQSQRLSTAPENRARNDENGLQQGNERQATRHHETNHNEVSRIIPGENEVPQKAGNVEFFKIPEHLSAKSIPDIERAIQELELLKTRLGKRKRLLEAAERDSFD</sequence>
<accession>A0A168AXP6</accession>
<feature type="region of interest" description="Disordered" evidence="1">
    <location>
        <begin position="333"/>
        <end position="386"/>
    </location>
</feature>
<feature type="region of interest" description="Disordered" evidence="1">
    <location>
        <begin position="178"/>
        <end position="224"/>
    </location>
</feature>
<organism evidence="2 3">
    <name type="scientific">Ascosphaera apis ARSEF 7405</name>
    <dbReference type="NCBI Taxonomy" id="392613"/>
    <lineage>
        <taxon>Eukaryota</taxon>
        <taxon>Fungi</taxon>
        <taxon>Dikarya</taxon>
        <taxon>Ascomycota</taxon>
        <taxon>Pezizomycotina</taxon>
        <taxon>Eurotiomycetes</taxon>
        <taxon>Eurotiomycetidae</taxon>
        <taxon>Onygenales</taxon>
        <taxon>Ascosphaeraceae</taxon>
        <taxon>Ascosphaera</taxon>
    </lineage>
</organism>
<dbReference type="Pfam" id="PF12511">
    <property type="entry name" value="DUF3716"/>
    <property type="match status" value="1"/>
</dbReference>
<dbReference type="InterPro" id="IPR022190">
    <property type="entry name" value="DUF3716"/>
</dbReference>
<dbReference type="AlphaFoldDB" id="A0A168AXP6"/>
<dbReference type="EMBL" id="AZGZ01000006">
    <property type="protein sequence ID" value="KZZ94491.1"/>
    <property type="molecule type" value="Genomic_DNA"/>
</dbReference>
<evidence type="ECO:0000313" key="2">
    <source>
        <dbReference type="EMBL" id="KZZ94491.1"/>
    </source>
</evidence>
<dbReference type="Proteomes" id="UP000242877">
    <property type="component" value="Unassembled WGS sequence"/>
</dbReference>
<proteinExistence type="predicted"/>
<feature type="region of interest" description="Disordered" evidence="1">
    <location>
        <begin position="1"/>
        <end position="43"/>
    </location>
</feature>